<proteinExistence type="predicted"/>
<dbReference type="Gene3D" id="2.180.10.10">
    <property type="entry name" value="RHS repeat-associated core"/>
    <property type="match status" value="1"/>
</dbReference>
<keyword evidence="1" id="KW-0677">Repeat</keyword>
<dbReference type="InterPro" id="IPR050708">
    <property type="entry name" value="T6SS_VgrG/RHS"/>
</dbReference>
<protein>
    <submittedName>
        <fullName evidence="3">RHS repeat-associated core domain-containing protein</fullName>
    </submittedName>
</protein>
<evidence type="ECO:0000256" key="1">
    <source>
        <dbReference type="ARBA" id="ARBA00022737"/>
    </source>
</evidence>
<feature type="non-terminal residue" evidence="3">
    <location>
        <position position="1"/>
    </location>
</feature>
<name>A0A643F670_IDEDE</name>
<keyword evidence="4" id="KW-1185">Reference proteome</keyword>
<dbReference type="InterPro" id="IPR056823">
    <property type="entry name" value="TEN-like_YD-shell"/>
</dbReference>
<reference evidence="3 4" key="1">
    <citation type="submission" date="2019-09" db="EMBL/GenBank/DDBJ databases">
        <title>Draft genome sequences of 48 bacterial type strains from the CCUG.</title>
        <authorList>
            <person name="Tunovic T."/>
            <person name="Pineiro-Iglesias B."/>
            <person name="Unosson C."/>
            <person name="Inganas E."/>
            <person name="Ohlen M."/>
            <person name="Cardew S."/>
            <person name="Jensie-Markopoulos S."/>
            <person name="Salva-Serra F."/>
            <person name="Jaen-Luchoro D."/>
            <person name="Karlsson R."/>
            <person name="Svensson-Stadler L."/>
            <person name="Chun J."/>
            <person name="Moore E."/>
        </authorList>
    </citation>
    <scope>NUCLEOTIDE SEQUENCE [LARGE SCALE GENOMIC DNA]</scope>
    <source>
        <strain evidence="3 4">CCUG 30977</strain>
    </source>
</reference>
<gene>
    <name evidence="3" type="ORF">F7Q92_20310</name>
</gene>
<dbReference type="InterPro" id="IPR022385">
    <property type="entry name" value="Rhs_assc_core"/>
</dbReference>
<evidence type="ECO:0000313" key="3">
    <source>
        <dbReference type="EMBL" id="KAB0573872.1"/>
    </source>
</evidence>
<dbReference type="PANTHER" id="PTHR32305:SF15">
    <property type="entry name" value="PROTEIN RHSA-RELATED"/>
    <property type="match status" value="1"/>
</dbReference>
<dbReference type="Proteomes" id="UP000430120">
    <property type="component" value="Unassembled WGS sequence"/>
</dbReference>
<dbReference type="EMBL" id="VZPB01000086">
    <property type="protein sequence ID" value="KAB0573872.1"/>
    <property type="molecule type" value="Genomic_DNA"/>
</dbReference>
<feature type="domain" description="Teneurin-like YD-shell" evidence="2">
    <location>
        <begin position="3"/>
        <end position="77"/>
    </location>
</feature>
<dbReference type="AlphaFoldDB" id="A0A643F670"/>
<evidence type="ECO:0000259" key="2">
    <source>
        <dbReference type="Pfam" id="PF25023"/>
    </source>
</evidence>
<dbReference type="PANTHER" id="PTHR32305">
    <property type="match status" value="1"/>
</dbReference>
<sequence length="286" mass="30211">SKTRYEPYGNVASGFVPTKPDNIGFTGHVFDSNTGLVQMQQRYYDPIAGRFLSTDPVLADVSNGGNFGRYTYVSNNPFSRIDPDGQLDCASMGGNCTVISAGFSEKSHTALDIASFQPGAIGAIAAGANGILYLVEGNLPEAVINGGSAVLGIASDAGVVKATVVALVRFKSIGEAASGAGALERVIARNGGELVDGGARFATRRDARQAASELAGNLGSDAQAIRMRDFRQSNVPWGLKDSNRVIGRRSADGSTGWRDDFLGHPQFDMGPHVNVWNGDQSLHFFY</sequence>
<dbReference type="Pfam" id="PF25023">
    <property type="entry name" value="TEN_YD-shell"/>
    <property type="match status" value="1"/>
</dbReference>
<dbReference type="RefSeq" id="WP_151125889.1">
    <property type="nucleotide sequence ID" value="NZ_VZPB01000086.1"/>
</dbReference>
<accession>A0A643F670</accession>
<organism evidence="3 4">
    <name type="scientific">Ideonella dechloratans</name>
    <dbReference type="NCBI Taxonomy" id="36863"/>
    <lineage>
        <taxon>Bacteria</taxon>
        <taxon>Pseudomonadati</taxon>
        <taxon>Pseudomonadota</taxon>
        <taxon>Betaproteobacteria</taxon>
        <taxon>Burkholderiales</taxon>
        <taxon>Sphaerotilaceae</taxon>
        <taxon>Ideonella</taxon>
    </lineage>
</organism>
<dbReference type="OrthoDB" id="3078518at2"/>
<dbReference type="NCBIfam" id="TIGR03696">
    <property type="entry name" value="Rhs_assc_core"/>
    <property type="match status" value="1"/>
</dbReference>
<comment type="caution">
    <text evidence="3">The sequence shown here is derived from an EMBL/GenBank/DDBJ whole genome shotgun (WGS) entry which is preliminary data.</text>
</comment>
<evidence type="ECO:0000313" key="4">
    <source>
        <dbReference type="Proteomes" id="UP000430120"/>
    </source>
</evidence>